<feature type="compositionally biased region" description="Polar residues" evidence="1">
    <location>
        <begin position="26"/>
        <end position="48"/>
    </location>
</feature>
<evidence type="ECO:0000313" key="2">
    <source>
        <dbReference type="EMBL" id="GFH24603.1"/>
    </source>
</evidence>
<feature type="region of interest" description="Disordered" evidence="1">
    <location>
        <begin position="1"/>
        <end position="112"/>
    </location>
</feature>
<keyword evidence="3" id="KW-1185">Reference proteome</keyword>
<dbReference type="EMBL" id="BLLF01002580">
    <property type="protein sequence ID" value="GFH24603.1"/>
    <property type="molecule type" value="Genomic_DNA"/>
</dbReference>
<evidence type="ECO:0000313" key="3">
    <source>
        <dbReference type="Proteomes" id="UP000485058"/>
    </source>
</evidence>
<feature type="non-terminal residue" evidence="2">
    <location>
        <position position="243"/>
    </location>
</feature>
<evidence type="ECO:0000256" key="1">
    <source>
        <dbReference type="SAM" id="MobiDB-lite"/>
    </source>
</evidence>
<reference evidence="2 3" key="1">
    <citation type="submission" date="2020-02" db="EMBL/GenBank/DDBJ databases">
        <title>Draft genome sequence of Haematococcus lacustris strain NIES-144.</title>
        <authorList>
            <person name="Morimoto D."/>
            <person name="Nakagawa S."/>
            <person name="Yoshida T."/>
            <person name="Sawayama S."/>
        </authorList>
    </citation>
    <scope>NUCLEOTIDE SEQUENCE [LARGE SCALE GENOMIC DNA]</scope>
    <source>
        <strain evidence="2 3">NIES-144</strain>
    </source>
</reference>
<name>A0A699ZPI8_HAELA</name>
<accession>A0A699ZPI8</accession>
<sequence>MHEESLAQAAAKKPCEEVEAPLVRAPSSTTAKPLTPSLTRASTSQPLEDSSGGGERSSASRPRRASATGLILGRPRLGSAAGTPGRDSGSAGGGGGPQGGGPALQAAEPEHGDAQAVALPWSTLLHMLHAGGSDDALRSSVAAPGANLLQPRSPGAAPYAAGNVADSTLRPRATLGSAPLAASASADLSSRITQMRARLNVDTNQTVGDNYIAASHRRSSMVSLSGTVFNANGDRPGSQPLSY</sequence>
<comment type="caution">
    <text evidence="2">The sequence shown here is derived from an EMBL/GenBank/DDBJ whole genome shotgun (WGS) entry which is preliminary data.</text>
</comment>
<feature type="compositionally biased region" description="Gly residues" evidence="1">
    <location>
        <begin position="90"/>
        <end position="102"/>
    </location>
</feature>
<gene>
    <name evidence="2" type="ORF">HaLaN_22425</name>
</gene>
<dbReference type="AlphaFoldDB" id="A0A699ZPI8"/>
<proteinExistence type="predicted"/>
<protein>
    <submittedName>
        <fullName evidence="2">Uncharacterized protein</fullName>
    </submittedName>
</protein>
<organism evidence="2 3">
    <name type="scientific">Haematococcus lacustris</name>
    <name type="common">Green alga</name>
    <name type="synonym">Haematococcus pluvialis</name>
    <dbReference type="NCBI Taxonomy" id="44745"/>
    <lineage>
        <taxon>Eukaryota</taxon>
        <taxon>Viridiplantae</taxon>
        <taxon>Chlorophyta</taxon>
        <taxon>core chlorophytes</taxon>
        <taxon>Chlorophyceae</taxon>
        <taxon>CS clade</taxon>
        <taxon>Chlamydomonadales</taxon>
        <taxon>Haematococcaceae</taxon>
        <taxon>Haematococcus</taxon>
    </lineage>
</organism>
<dbReference type="Proteomes" id="UP000485058">
    <property type="component" value="Unassembled WGS sequence"/>
</dbReference>